<dbReference type="Proteomes" id="UP000004121">
    <property type="component" value="Unassembled WGS sequence"/>
</dbReference>
<proteinExistence type="predicted"/>
<accession>C2KZ18</accession>
<keyword evidence="2" id="KW-1185">Reference proteome</keyword>
<dbReference type="AlphaFoldDB" id="C2KZ18"/>
<comment type="caution">
    <text evidence="1">The sequence shown here is derived from an EMBL/GenBank/DDBJ whole genome shotgun (WGS) entry which is preliminary data.</text>
</comment>
<evidence type="ECO:0000313" key="1">
    <source>
        <dbReference type="EMBL" id="EEJ50988.1"/>
    </source>
</evidence>
<dbReference type="InParanoid" id="C2KZ18"/>
<reference evidence="1 2" key="1">
    <citation type="submission" date="2009-04" db="EMBL/GenBank/DDBJ databases">
        <authorList>
            <person name="Qin X."/>
            <person name="Bachman B."/>
            <person name="Battles P."/>
            <person name="Bell A."/>
            <person name="Bess C."/>
            <person name="Bickham C."/>
            <person name="Chaboub L."/>
            <person name="Chen D."/>
            <person name="Coyle M."/>
            <person name="Deiros D.R."/>
            <person name="Dinh H."/>
            <person name="Forbes L."/>
            <person name="Fowler G."/>
            <person name="Francisco L."/>
            <person name="Fu Q."/>
            <person name="Gubbala S."/>
            <person name="Hale W."/>
            <person name="Han Y."/>
            <person name="Hemphill L."/>
            <person name="Highlander S.K."/>
            <person name="Hirani K."/>
            <person name="Hogues M."/>
            <person name="Jackson L."/>
            <person name="Jakkamsetti A."/>
            <person name="Javaid M."/>
            <person name="Jiang H."/>
            <person name="Korchina V."/>
            <person name="Kovar C."/>
            <person name="Lara F."/>
            <person name="Lee S."/>
            <person name="Mata R."/>
            <person name="Mathew T."/>
            <person name="Moen C."/>
            <person name="Morales K."/>
            <person name="Munidasa M."/>
            <person name="Nazareth L."/>
            <person name="Ngo R."/>
            <person name="Nguyen L."/>
            <person name="Okwuonu G."/>
            <person name="Ongeri F."/>
            <person name="Patil S."/>
            <person name="Petrosino J."/>
            <person name="Pham C."/>
            <person name="Pham P."/>
            <person name="Pu L.-L."/>
            <person name="Puazo M."/>
            <person name="Raj R."/>
            <person name="Reid J."/>
            <person name="Rouhana J."/>
            <person name="Saada N."/>
            <person name="Shang Y."/>
            <person name="Simmons D."/>
            <person name="Thornton R."/>
            <person name="Warren J."/>
            <person name="Weissenberger G."/>
            <person name="Zhang J."/>
            <person name="Zhang L."/>
            <person name="Zhou C."/>
            <person name="Zhu D."/>
            <person name="Muzny D."/>
            <person name="Worley K."/>
            <person name="Gibbs R."/>
        </authorList>
    </citation>
    <scope>NUCLEOTIDE SEQUENCE [LARGE SCALE GENOMIC DNA]</scope>
    <source>
        <strain evidence="1 2">F0268</strain>
    </source>
</reference>
<dbReference type="HOGENOM" id="CLU_3155605_0_0_9"/>
<organism evidence="1 2">
    <name type="scientific">Oribacterium sinus F0268</name>
    <dbReference type="NCBI Taxonomy" id="585501"/>
    <lineage>
        <taxon>Bacteria</taxon>
        <taxon>Bacillati</taxon>
        <taxon>Bacillota</taxon>
        <taxon>Clostridia</taxon>
        <taxon>Lachnospirales</taxon>
        <taxon>Lachnospiraceae</taxon>
        <taxon>Oribacterium</taxon>
    </lineage>
</organism>
<protein>
    <submittedName>
        <fullName evidence="1">Uncharacterized protein</fullName>
    </submittedName>
</protein>
<name>C2KZ18_9FIRM</name>
<sequence>MSIFMSKNVKGKQLFYKLSFSFLFIRKCEDFQEKKGKPEACHYGNSLL</sequence>
<dbReference type="STRING" id="585501.HMPREF6123_1737"/>
<gene>
    <name evidence="1" type="ORF">HMPREF6123_1737</name>
</gene>
<dbReference type="EMBL" id="ACKX01000176">
    <property type="protein sequence ID" value="EEJ50988.1"/>
    <property type="molecule type" value="Genomic_DNA"/>
</dbReference>
<evidence type="ECO:0000313" key="2">
    <source>
        <dbReference type="Proteomes" id="UP000004121"/>
    </source>
</evidence>